<dbReference type="InterPro" id="IPR031734">
    <property type="entry name" value="MBF2"/>
</dbReference>
<dbReference type="RefSeq" id="XP_028027444.1">
    <property type="nucleotide sequence ID" value="XM_028171643.1"/>
</dbReference>
<feature type="transmembrane region" description="Helical" evidence="1">
    <location>
        <begin position="20"/>
        <end position="36"/>
    </location>
</feature>
<reference evidence="3" key="1">
    <citation type="submission" date="2025-08" db="UniProtKB">
        <authorList>
            <consortium name="RefSeq"/>
        </authorList>
    </citation>
    <scope>IDENTIFICATION</scope>
    <source>
        <tissue evidence="3">Silk gland</tissue>
    </source>
</reference>
<dbReference type="OrthoDB" id="7374636at2759"/>
<keyword evidence="1" id="KW-1133">Transmembrane helix</keyword>
<accession>A0A6J2JG70</accession>
<dbReference type="AlphaFoldDB" id="A0A6J2JG70"/>
<gene>
    <name evidence="3" type="primary">LOC114240948</name>
</gene>
<keyword evidence="2" id="KW-1185">Reference proteome</keyword>
<organism evidence="2 3">
    <name type="scientific">Bombyx mandarina</name>
    <name type="common">Wild silk moth</name>
    <name type="synonym">Wild silkworm</name>
    <dbReference type="NCBI Taxonomy" id="7092"/>
    <lineage>
        <taxon>Eukaryota</taxon>
        <taxon>Metazoa</taxon>
        <taxon>Ecdysozoa</taxon>
        <taxon>Arthropoda</taxon>
        <taxon>Hexapoda</taxon>
        <taxon>Insecta</taxon>
        <taxon>Pterygota</taxon>
        <taxon>Neoptera</taxon>
        <taxon>Endopterygota</taxon>
        <taxon>Lepidoptera</taxon>
        <taxon>Glossata</taxon>
        <taxon>Ditrysia</taxon>
        <taxon>Bombycoidea</taxon>
        <taxon>Bombycidae</taxon>
        <taxon>Bombycinae</taxon>
        <taxon>Bombyx</taxon>
    </lineage>
</organism>
<dbReference type="Proteomes" id="UP000504629">
    <property type="component" value="Unplaced"/>
</dbReference>
<name>A0A6J2JG70_BOMMA</name>
<keyword evidence="1" id="KW-0812">Transmembrane</keyword>
<keyword evidence="1" id="KW-0472">Membrane</keyword>
<evidence type="ECO:0000313" key="3">
    <source>
        <dbReference type="RefSeq" id="XP_028027444.1"/>
    </source>
</evidence>
<evidence type="ECO:0000256" key="1">
    <source>
        <dbReference type="SAM" id="Phobius"/>
    </source>
</evidence>
<proteinExistence type="predicted"/>
<dbReference type="GeneID" id="114240948"/>
<protein>
    <submittedName>
        <fullName evidence="3">Uncharacterized protein LOC114240948</fullName>
    </submittedName>
</protein>
<dbReference type="Pfam" id="PF15868">
    <property type="entry name" value="MBF2"/>
    <property type="match status" value="1"/>
</dbReference>
<sequence length="131" mass="15164">MAYVFILKFITKTKTERSSFIMRAIILLFLIFFFDFRECSHTFVGTSVMRPLVYKTNATYSALTFRKRIEFMNYTIPKSGNSVIQGILAYDRTRSGATANVTEGGIGYNKVKIRMKSDRGNEINYEIYIYA</sequence>
<evidence type="ECO:0000313" key="2">
    <source>
        <dbReference type="Proteomes" id="UP000504629"/>
    </source>
</evidence>
<dbReference type="KEGG" id="bman:114240948"/>